<sequence>MSTQIVSALAAFGLIGAGVAGAAETRAMNAVPMMTSMAGAGQAANVCRVDVVRTGTPGAADVSRAVGADGACVCTVTTGPVPSNGSAEEIVKALLRERTCDAAPLTSSTGANSGVGEAVSTAATSGGGSGAVIPVLVGAVGAAGLAVALSKDSKG</sequence>
<name>A0A2N0HK29_9SPHN</name>
<evidence type="ECO:0000256" key="1">
    <source>
        <dbReference type="SAM" id="SignalP"/>
    </source>
</evidence>
<dbReference type="EMBL" id="PHUF01000003">
    <property type="protein sequence ID" value="PKB19302.1"/>
    <property type="molecule type" value="Genomic_DNA"/>
</dbReference>
<dbReference type="Proteomes" id="UP000232587">
    <property type="component" value="Unassembled WGS sequence"/>
</dbReference>
<gene>
    <name evidence="2" type="ORF">B0I00_1533</name>
</gene>
<proteinExistence type="predicted"/>
<comment type="caution">
    <text evidence="2">The sequence shown here is derived from an EMBL/GenBank/DDBJ whole genome shotgun (WGS) entry which is preliminary data.</text>
</comment>
<organism evidence="2 3">
    <name type="scientific">Novosphingobium kunmingense</name>
    <dbReference type="NCBI Taxonomy" id="1211806"/>
    <lineage>
        <taxon>Bacteria</taxon>
        <taxon>Pseudomonadati</taxon>
        <taxon>Pseudomonadota</taxon>
        <taxon>Alphaproteobacteria</taxon>
        <taxon>Sphingomonadales</taxon>
        <taxon>Sphingomonadaceae</taxon>
        <taxon>Novosphingobium</taxon>
    </lineage>
</organism>
<dbReference type="OrthoDB" id="7511329at2"/>
<evidence type="ECO:0008006" key="4">
    <source>
        <dbReference type="Google" id="ProtNLM"/>
    </source>
</evidence>
<feature type="signal peptide" evidence="1">
    <location>
        <begin position="1"/>
        <end position="22"/>
    </location>
</feature>
<dbReference type="AlphaFoldDB" id="A0A2N0HK29"/>
<keyword evidence="1" id="KW-0732">Signal</keyword>
<accession>A0A2N0HK29</accession>
<feature type="chain" id="PRO_5014916280" description="Secreted protein" evidence="1">
    <location>
        <begin position="23"/>
        <end position="155"/>
    </location>
</feature>
<reference evidence="2 3" key="1">
    <citation type="submission" date="2017-11" db="EMBL/GenBank/DDBJ databases">
        <title>Genomic Encyclopedia of Type Strains, Phase III (KMG-III): the genomes of soil and plant-associated and newly described type strains.</title>
        <authorList>
            <person name="Whitman W."/>
        </authorList>
    </citation>
    <scope>NUCLEOTIDE SEQUENCE [LARGE SCALE GENOMIC DNA]</scope>
    <source>
        <strain evidence="2 3">CGMCC 1.12274</strain>
    </source>
</reference>
<evidence type="ECO:0000313" key="2">
    <source>
        <dbReference type="EMBL" id="PKB19302.1"/>
    </source>
</evidence>
<protein>
    <recommendedName>
        <fullName evidence="4">Secreted protein</fullName>
    </recommendedName>
</protein>
<keyword evidence="3" id="KW-1185">Reference proteome</keyword>
<evidence type="ECO:0000313" key="3">
    <source>
        <dbReference type="Proteomes" id="UP000232587"/>
    </source>
</evidence>
<dbReference type="RefSeq" id="WP_100866789.1">
    <property type="nucleotide sequence ID" value="NZ_PHUF01000003.1"/>
</dbReference>